<organism evidence="3 4">
    <name type="scientific">Alkalicoccus luteus</name>
    <dbReference type="NCBI Taxonomy" id="1237094"/>
    <lineage>
        <taxon>Bacteria</taxon>
        <taxon>Bacillati</taxon>
        <taxon>Bacillota</taxon>
        <taxon>Bacilli</taxon>
        <taxon>Bacillales</taxon>
        <taxon>Bacillaceae</taxon>
        <taxon>Alkalicoccus</taxon>
    </lineage>
</organism>
<evidence type="ECO:0000259" key="2">
    <source>
        <dbReference type="Pfam" id="PF11181"/>
    </source>
</evidence>
<dbReference type="InterPro" id="IPR025889">
    <property type="entry name" value="GSP17M-like_dom"/>
</dbReference>
<proteinExistence type="predicted"/>
<accession>A0A969TUC2</accession>
<comment type="caution">
    <text evidence="3">The sequence shown here is derived from an EMBL/GenBank/DDBJ whole genome shotgun (WGS) entry which is preliminary data.</text>
</comment>
<protein>
    <recommendedName>
        <fullName evidence="2">General stress protein 17M-like domain-containing protein</fullName>
    </recommendedName>
</protein>
<evidence type="ECO:0000313" key="3">
    <source>
        <dbReference type="EMBL" id="NJP38558.1"/>
    </source>
</evidence>
<evidence type="ECO:0000256" key="1">
    <source>
        <dbReference type="SAM" id="MobiDB-lite"/>
    </source>
</evidence>
<dbReference type="AlphaFoldDB" id="A0A969TUC2"/>
<keyword evidence="4" id="KW-1185">Reference proteome</keyword>
<gene>
    <name evidence="3" type="ORF">HCN83_13250</name>
</gene>
<dbReference type="RefSeq" id="WP_168008164.1">
    <property type="nucleotide sequence ID" value="NZ_JAATHJ010000024.1"/>
</dbReference>
<sequence>MKKRVVGVFSSESEVRESVESLKLDGHRPEEIIVAAGDSDAAEWLKSETNVRIEEPQQEEGAGNEENLSFWEKIKTAFKGTTEFKGQDGGSEGFTFDKIGITGEEGQKLEAELDNGRMVVLAPEMEAGAAFDDEKTEGSIDPEGPSQIGDPMSSEDPAEQAEDAPKFPQDSDVDEKHRDR</sequence>
<reference evidence="3 4" key="1">
    <citation type="submission" date="2020-03" db="EMBL/GenBank/DDBJ databases">
        <title>Assessment of the enzymatic potential of alkaline-tolerant lipase obtained from Bacillus luteus H11 (technogenic soil) for the bioremediation of saline soils contaminated with petroleum substances.</title>
        <authorList>
            <person name="Kalwasinska A."/>
        </authorList>
    </citation>
    <scope>NUCLEOTIDE SEQUENCE [LARGE SCALE GENOMIC DNA]</scope>
    <source>
        <strain evidence="3 4">H11</strain>
    </source>
</reference>
<dbReference type="Pfam" id="PF11181">
    <property type="entry name" value="YflT"/>
    <property type="match status" value="1"/>
</dbReference>
<name>A0A969TUC2_9BACI</name>
<feature type="region of interest" description="Disordered" evidence="1">
    <location>
        <begin position="124"/>
        <end position="180"/>
    </location>
</feature>
<evidence type="ECO:0000313" key="4">
    <source>
        <dbReference type="Proteomes" id="UP000752012"/>
    </source>
</evidence>
<feature type="domain" description="General stress protein 17M-like" evidence="2">
    <location>
        <begin position="5"/>
        <end position="116"/>
    </location>
</feature>
<dbReference type="EMBL" id="JAATHJ010000024">
    <property type="protein sequence ID" value="NJP38558.1"/>
    <property type="molecule type" value="Genomic_DNA"/>
</dbReference>
<dbReference type="Proteomes" id="UP000752012">
    <property type="component" value="Unassembled WGS sequence"/>
</dbReference>